<evidence type="ECO:0000313" key="4">
    <source>
        <dbReference type="EMBL" id="AOZ51573.1"/>
    </source>
</evidence>
<dbReference type="GO" id="GO:0004467">
    <property type="term" value="F:long-chain fatty acid-CoA ligase activity"/>
    <property type="evidence" value="ECO:0007669"/>
    <property type="project" value="TreeGrafter"/>
</dbReference>
<dbReference type="Pfam" id="PF00501">
    <property type="entry name" value="AMP-binding"/>
    <property type="match status" value="1"/>
</dbReference>
<dbReference type="SUPFAM" id="SSF56801">
    <property type="entry name" value="Acetyl-CoA synthetase-like"/>
    <property type="match status" value="1"/>
</dbReference>
<name>A0A1D9LK43_9NEIS</name>
<reference evidence="4 5" key="1">
    <citation type="submission" date="2016-10" db="EMBL/GenBank/DDBJ databases">
        <title>Chromobacterium muskegensis sp. nov., an insecticidal bacterium isolated from Sphagnum bogs.</title>
        <authorList>
            <person name="Sparks M.E."/>
            <person name="Blackburn M.B."/>
            <person name="Gundersen-Rindal D.E."/>
            <person name="Mitchell A."/>
            <person name="Farrar R."/>
            <person name="Kuhar D."/>
        </authorList>
    </citation>
    <scope>NUCLEOTIDE SEQUENCE [LARGE SCALE GENOMIC DNA]</scope>
    <source>
        <strain evidence="4 5">21-1</strain>
    </source>
</reference>
<dbReference type="PANTHER" id="PTHR43272">
    <property type="entry name" value="LONG-CHAIN-FATTY-ACID--COA LIGASE"/>
    <property type="match status" value="1"/>
</dbReference>
<gene>
    <name evidence="4" type="ORF">BKX93_17275</name>
</gene>
<dbReference type="GO" id="GO:0005524">
    <property type="term" value="F:ATP binding"/>
    <property type="evidence" value="ECO:0007669"/>
    <property type="project" value="UniProtKB-KW"/>
</dbReference>
<protein>
    <submittedName>
        <fullName evidence="4">Long-chain fatty acid--CoA ligase</fullName>
    </submittedName>
</protein>
<organism evidence="4 5">
    <name type="scientific">Chromobacterium vaccinii</name>
    <dbReference type="NCBI Taxonomy" id="1108595"/>
    <lineage>
        <taxon>Bacteria</taxon>
        <taxon>Pseudomonadati</taxon>
        <taxon>Pseudomonadota</taxon>
        <taxon>Betaproteobacteria</taxon>
        <taxon>Neisseriales</taxon>
        <taxon>Chromobacteriaceae</taxon>
        <taxon>Chromobacterium</taxon>
    </lineage>
</organism>
<evidence type="ECO:0000259" key="3">
    <source>
        <dbReference type="Pfam" id="PF00501"/>
    </source>
</evidence>
<evidence type="ECO:0000256" key="1">
    <source>
        <dbReference type="ARBA" id="ARBA00022741"/>
    </source>
</evidence>
<dbReference type="InterPro" id="IPR020845">
    <property type="entry name" value="AMP-binding_CS"/>
</dbReference>
<dbReference type="GO" id="GO:0016020">
    <property type="term" value="C:membrane"/>
    <property type="evidence" value="ECO:0007669"/>
    <property type="project" value="TreeGrafter"/>
</dbReference>
<dbReference type="Gene3D" id="3.40.50.12780">
    <property type="entry name" value="N-terminal domain of ligase-like"/>
    <property type="match status" value="1"/>
</dbReference>
<keyword evidence="2" id="KW-0067">ATP-binding</keyword>
<feature type="domain" description="AMP-dependent synthetase/ligase" evidence="3">
    <location>
        <begin position="12"/>
        <end position="412"/>
    </location>
</feature>
<evidence type="ECO:0000313" key="5">
    <source>
        <dbReference type="Proteomes" id="UP000178776"/>
    </source>
</evidence>
<keyword evidence="1" id="KW-0547">Nucleotide-binding</keyword>
<dbReference type="AlphaFoldDB" id="A0A1D9LK43"/>
<dbReference type="GeneID" id="68842960"/>
<proteinExistence type="predicted"/>
<dbReference type="EMBL" id="CP017707">
    <property type="protein sequence ID" value="AOZ51573.1"/>
    <property type="molecule type" value="Genomic_DNA"/>
</dbReference>
<dbReference type="STRING" id="1108595.BKX93_17275"/>
<dbReference type="PROSITE" id="PS00455">
    <property type="entry name" value="AMP_BINDING"/>
    <property type="match status" value="1"/>
</dbReference>
<dbReference type="RefSeq" id="WP_070980706.1">
    <property type="nucleotide sequence ID" value="NZ_CP017707.1"/>
</dbReference>
<keyword evidence="4" id="KW-0436">Ligase</keyword>
<accession>A0A1D9LK43</accession>
<dbReference type="CDD" id="cd05907">
    <property type="entry name" value="VL_LC_FACS_like"/>
    <property type="match status" value="1"/>
</dbReference>
<dbReference type="InterPro" id="IPR000873">
    <property type="entry name" value="AMP-dep_synth/lig_dom"/>
</dbReference>
<sequence>MKLERVFDILSHQLANHPRPDCLAAKSGKAWRQLSTAEVQDTVNRVSLGLMEMDIQRGDKVAIAADNSIEWVLVDIALQQIGAVSVPLYPTITLDDARYILAHAEVKLAFAGSAALQRKLHEALGRLSCPIYGLADIDGAPSWREIAERARLERMAELDALRDAARADDVYTIIYTSGTTGRSKGVMLSHRNVLSTVVATAAFTGLPQGRCRALSFLPLSHIFERAGVFYYLYSGTGIYFASVECLSSALADVKPHTFSAVPRVLEKVHEKLVGKARDLTGAKRRIYQWALARAERFDPNRRRSPLDAIQHALADKLVYSKWRAAMGGELISINVGSAALQPRLARMFWAAGIAVAEGYGMTESSPVISANPFTARGVRIGSVGLPLPGVEVRLADDGEILVRGDNVMSGYYKEPEQTSDALRDGWLHTGDIGVLENGYLRITDRKKEMFKTSNGKYIAPQALENKLKESAFIDQIMVVGDGQKYAAALIVPLFEKLKEWCAEHGISYTTDCEMSRHPKVVELIDREVKRFNRYFGSWEHIKKFSLLDKPWCVDAGELAPTLKLRRKVITERCRILIDGMYGMPEPA</sequence>
<dbReference type="Pfam" id="PF23562">
    <property type="entry name" value="AMP-binding_C_3"/>
    <property type="match status" value="1"/>
</dbReference>
<dbReference type="PANTHER" id="PTHR43272:SF33">
    <property type="entry name" value="AMP-BINDING DOMAIN-CONTAINING PROTEIN-RELATED"/>
    <property type="match status" value="1"/>
</dbReference>
<dbReference type="Proteomes" id="UP000178776">
    <property type="component" value="Chromosome"/>
</dbReference>
<dbReference type="InterPro" id="IPR042099">
    <property type="entry name" value="ANL_N_sf"/>
</dbReference>
<dbReference type="KEGG" id="cvc:BKX93_17275"/>
<evidence type="ECO:0000256" key="2">
    <source>
        <dbReference type="ARBA" id="ARBA00022840"/>
    </source>
</evidence>